<dbReference type="AlphaFoldDB" id="A0A6L2MV23"/>
<evidence type="ECO:0000313" key="2">
    <source>
        <dbReference type="EMBL" id="GEU77680.1"/>
    </source>
</evidence>
<gene>
    <name evidence="2" type="ORF">Tci_049658</name>
</gene>
<keyword evidence="1" id="KW-0175">Coiled coil</keyword>
<dbReference type="EMBL" id="BKCJ010007524">
    <property type="protein sequence ID" value="GEU77680.1"/>
    <property type="molecule type" value="Genomic_DNA"/>
</dbReference>
<accession>A0A6L2MV23</accession>
<protein>
    <submittedName>
        <fullName evidence="2">Uncharacterized protein</fullName>
    </submittedName>
</protein>
<evidence type="ECO:0000256" key="1">
    <source>
        <dbReference type="SAM" id="Coils"/>
    </source>
</evidence>
<sequence>MLNKDNYVPWYSRLLRYAKSKPNRKLLVNSFKNGPYVRRMIHEPGDPNSVPHVDKSTYEQIDDELIEKEVKQMEADDQAIQTIFIGWKKAVQNPGIANLNVNLNGNGNVVAVRAEGNGNRNNRNQIRCYNYRGLGHFARNYTVRPRRRDTVYLQAQLLIAQKEEAWIQLQAEKFDLIAAAGDIGEIKEVNANCILMANLQQATTSDTKTNKAPVYDLDGTTEKQQSLYNVKVLLEKHNPPAAYDSEETLQLAQESFQNFKNHFVKEAAKFFRGFKYLEKEAEEYLDKITVLEKENERLLRVVVSQDIMSIVQNPTIVEISDLQTELERTKEWFKNCIIKGKGNMLNFGMIGTKNVKNEKYDKISYDKAYNNMQHQIKQLQAQLKDLKGKSMDT</sequence>
<proteinExistence type="predicted"/>
<organism evidence="2">
    <name type="scientific">Tanacetum cinerariifolium</name>
    <name type="common">Dalmatian daisy</name>
    <name type="synonym">Chrysanthemum cinerariifolium</name>
    <dbReference type="NCBI Taxonomy" id="118510"/>
    <lineage>
        <taxon>Eukaryota</taxon>
        <taxon>Viridiplantae</taxon>
        <taxon>Streptophyta</taxon>
        <taxon>Embryophyta</taxon>
        <taxon>Tracheophyta</taxon>
        <taxon>Spermatophyta</taxon>
        <taxon>Magnoliopsida</taxon>
        <taxon>eudicotyledons</taxon>
        <taxon>Gunneridae</taxon>
        <taxon>Pentapetalae</taxon>
        <taxon>asterids</taxon>
        <taxon>campanulids</taxon>
        <taxon>Asterales</taxon>
        <taxon>Asteraceae</taxon>
        <taxon>Asteroideae</taxon>
        <taxon>Anthemideae</taxon>
        <taxon>Anthemidinae</taxon>
        <taxon>Tanacetum</taxon>
    </lineage>
</organism>
<name>A0A6L2MV23_TANCI</name>
<feature type="coiled-coil region" evidence="1">
    <location>
        <begin position="274"/>
        <end position="301"/>
    </location>
</feature>
<comment type="caution">
    <text evidence="2">The sequence shown here is derived from an EMBL/GenBank/DDBJ whole genome shotgun (WGS) entry which is preliminary data.</text>
</comment>
<feature type="coiled-coil region" evidence="1">
    <location>
        <begin position="362"/>
        <end position="389"/>
    </location>
</feature>
<reference evidence="2" key="1">
    <citation type="journal article" date="2019" name="Sci. Rep.">
        <title>Draft genome of Tanacetum cinerariifolium, the natural source of mosquito coil.</title>
        <authorList>
            <person name="Yamashiro T."/>
            <person name="Shiraishi A."/>
            <person name="Satake H."/>
            <person name="Nakayama K."/>
        </authorList>
    </citation>
    <scope>NUCLEOTIDE SEQUENCE</scope>
</reference>